<evidence type="ECO:0000313" key="3">
    <source>
        <dbReference type="Proteomes" id="UP001153069"/>
    </source>
</evidence>
<keyword evidence="1" id="KW-0812">Transmembrane</keyword>
<dbReference type="Gene3D" id="1.20.1280.290">
    <property type="match status" value="1"/>
</dbReference>
<organism evidence="2 3">
    <name type="scientific">Seminavis robusta</name>
    <dbReference type="NCBI Taxonomy" id="568900"/>
    <lineage>
        <taxon>Eukaryota</taxon>
        <taxon>Sar</taxon>
        <taxon>Stramenopiles</taxon>
        <taxon>Ochrophyta</taxon>
        <taxon>Bacillariophyta</taxon>
        <taxon>Bacillariophyceae</taxon>
        <taxon>Bacillariophycidae</taxon>
        <taxon>Naviculales</taxon>
        <taxon>Naviculaceae</taxon>
        <taxon>Seminavis</taxon>
    </lineage>
</organism>
<keyword evidence="3" id="KW-1185">Reference proteome</keyword>
<evidence type="ECO:0000256" key="1">
    <source>
        <dbReference type="SAM" id="Phobius"/>
    </source>
</evidence>
<dbReference type="InterPro" id="IPR004316">
    <property type="entry name" value="SWEET_rpt"/>
</dbReference>
<name>A0A9N8EGZ6_9STRA</name>
<keyword evidence="1" id="KW-0472">Membrane</keyword>
<feature type="transmembrane region" description="Helical" evidence="1">
    <location>
        <begin position="106"/>
        <end position="125"/>
    </location>
</feature>
<feature type="transmembrane region" description="Helical" evidence="1">
    <location>
        <begin position="67"/>
        <end position="94"/>
    </location>
</feature>
<comment type="caution">
    <text evidence="2">The sequence shown here is derived from an EMBL/GenBank/DDBJ whole genome shotgun (WGS) entry which is preliminary data.</text>
</comment>
<reference evidence="2" key="1">
    <citation type="submission" date="2020-06" db="EMBL/GenBank/DDBJ databases">
        <authorList>
            <consortium name="Plant Systems Biology data submission"/>
        </authorList>
    </citation>
    <scope>NUCLEOTIDE SEQUENCE</scope>
    <source>
        <strain evidence="2">D6</strain>
    </source>
</reference>
<dbReference type="Pfam" id="PF03083">
    <property type="entry name" value="MtN3_slv"/>
    <property type="match status" value="1"/>
</dbReference>
<proteinExistence type="predicted"/>
<accession>A0A9N8EGZ6</accession>
<dbReference type="AlphaFoldDB" id="A0A9N8EGZ6"/>
<dbReference type="Proteomes" id="UP001153069">
    <property type="component" value="Unassembled WGS sequence"/>
</dbReference>
<dbReference type="EMBL" id="CAICTM010001147">
    <property type="protein sequence ID" value="CAB9520952.1"/>
    <property type="molecule type" value="Genomic_DNA"/>
</dbReference>
<protein>
    <submittedName>
        <fullName evidence="2">Uncharacterized protein</fullName>
    </submittedName>
</protein>
<keyword evidence="1" id="KW-1133">Transmembrane helix</keyword>
<gene>
    <name evidence="2" type="ORF">SEMRO_1149_G246601.1</name>
</gene>
<evidence type="ECO:0000313" key="2">
    <source>
        <dbReference type="EMBL" id="CAB9520952.1"/>
    </source>
</evidence>
<sequence>MVLQWCCLCTGSLLWYKTHTPYPQNLRNLHPECNHSHPARKHLAPSARCCHSGGLTLMAILKPFDNAAYLIGNGAVVFCILMFAGPLGVIRLVLQTKSAKTPPLPFTVLARVNCFLWTIVGWFKLMPASTC</sequence>
<dbReference type="GO" id="GO:0016020">
    <property type="term" value="C:membrane"/>
    <property type="evidence" value="ECO:0007669"/>
    <property type="project" value="InterPro"/>
</dbReference>